<dbReference type="HOGENOM" id="CLU_1957815_0_0_5"/>
<accession>W6RFF0</accession>
<evidence type="ECO:0000313" key="1">
    <source>
        <dbReference type="EMBL" id="CDM59045.1"/>
    </source>
</evidence>
<gene>
    <name evidence="1" type="ORF">LPU83_3400</name>
</gene>
<dbReference type="RefSeq" id="WP_141652561.1">
    <property type="nucleotide sequence ID" value="NZ_JAIRAY010000026.1"/>
</dbReference>
<organism evidence="1 2">
    <name type="scientific">Rhizobium favelukesii</name>
    <dbReference type="NCBI Taxonomy" id="348824"/>
    <lineage>
        <taxon>Bacteria</taxon>
        <taxon>Pseudomonadati</taxon>
        <taxon>Pseudomonadota</taxon>
        <taxon>Alphaproteobacteria</taxon>
        <taxon>Hyphomicrobiales</taxon>
        <taxon>Rhizobiaceae</taxon>
        <taxon>Rhizobium/Agrobacterium group</taxon>
        <taxon>Rhizobium</taxon>
    </lineage>
</organism>
<dbReference type="EMBL" id="HG916852">
    <property type="protein sequence ID" value="CDM59045.1"/>
    <property type="molecule type" value="Genomic_DNA"/>
</dbReference>
<proteinExistence type="predicted"/>
<dbReference type="KEGG" id="rhl:LPU83_3400"/>
<dbReference type="PATRIC" id="fig|348824.6.peg.3664"/>
<reference evidence="1" key="1">
    <citation type="submission" date="2013-11" db="EMBL/GenBank/DDBJ databases">
        <title>Draft genome sequence of the broad-host-range Rhizobium sp. LPU83 strain, a member of the low-genetic diversity Oregon-like Rhizobium sp. group.</title>
        <authorList>
            <person name="Wibberg D."/>
            <person name="Puehler A."/>
            <person name="Schlueter A."/>
        </authorList>
    </citation>
    <scope>NUCLEOTIDE SEQUENCE [LARGE SCALE GENOMIC DNA]</scope>
    <source>
        <strain evidence="1">LPU83</strain>
    </source>
</reference>
<dbReference type="AlphaFoldDB" id="W6RFF0"/>
<evidence type="ECO:0000313" key="2">
    <source>
        <dbReference type="Proteomes" id="UP000019443"/>
    </source>
</evidence>
<dbReference type="Proteomes" id="UP000019443">
    <property type="component" value="Chromosome"/>
</dbReference>
<protein>
    <submittedName>
        <fullName evidence="1">Uncharacterized protein</fullName>
    </submittedName>
</protein>
<name>W6RFF0_9HYPH</name>
<keyword evidence="2" id="KW-1185">Reference proteome</keyword>
<sequence length="128" mass="13796">MVEACLDHRHDVDLAFADNQILAGADAVGVEENRRVLLLAEQLVRRPVFDVPQLAVPLVWERDAILFLFCLREPLAGLPVDDPPRDAALVEPGVKAVRTLRGSLALRLAVDTTLAHGTIFASPGGAAE</sequence>